<dbReference type="PRINTS" id="PR00420">
    <property type="entry name" value="RNGMNOXGNASE"/>
</dbReference>
<dbReference type="Gene3D" id="3.50.50.60">
    <property type="entry name" value="FAD/NAD(P)-binding domain"/>
    <property type="match status" value="1"/>
</dbReference>
<dbReference type="GO" id="GO:0071949">
    <property type="term" value="F:FAD binding"/>
    <property type="evidence" value="ECO:0007669"/>
    <property type="project" value="InterPro"/>
</dbReference>
<accession>A0A2C8F9V6</accession>
<evidence type="ECO:0000259" key="1">
    <source>
        <dbReference type="Pfam" id="PF01494"/>
    </source>
</evidence>
<dbReference type="PANTHER" id="PTHR42685">
    <property type="entry name" value="GERANYLGERANYL DIPHOSPHATE REDUCTASE"/>
    <property type="match status" value="1"/>
</dbReference>
<dbReference type="OrthoDB" id="9799983at2"/>
<dbReference type="SUPFAM" id="SSF51905">
    <property type="entry name" value="FAD/NAD(P)-binding domain"/>
    <property type="match status" value="1"/>
</dbReference>
<dbReference type="InterPro" id="IPR011777">
    <property type="entry name" value="Geranylgeranyl_Rdtase_fam"/>
</dbReference>
<dbReference type="KEGG" id="pprf:DPRO_1762"/>
<dbReference type="AlphaFoldDB" id="A0A2C8F9V6"/>
<dbReference type="PANTHER" id="PTHR42685:SF22">
    <property type="entry name" value="CONDITIONED MEDIUM FACTOR RECEPTOR 1"/>
    <property type="match status" value="1"/>
</dbReference>
<protein>
    <submittedName>
        <fullName evidence="2">Geranylgeranyl reductase</fullName>
    </submittedName>
</protein>
<evidence type="ECO:0000313" key="2">
    <source>
        <dbReference type="EMBL" id="SOB58662.1"/>
    </source>
</evidence>
<dbReference type="InterPro" id="IPR002938">
    <property type="entry name" value="FAD-bd"/>
</dbReference>
<dbReference type="Proteomes" id="UP000219215">
    <property type="component" value="Chromosome DPRO"/>
</dbReference>
<keyword evidence="3" id="KW-1185">Reference proteome</keyword>
<name>A0A2C8F9V6_9BACT</name>
<dbReference type="Pfam" id="PF01494">
    <property type="entry name" value="FAD_binding_3"/>
    <property type="match status" value="1"/>
</dbReference>
<sequence>MLSEHDVIIVGCGPAGTAAAVTLARRGLDVVMVDRACFPRKKLCGGLLTWKAVKLLEVAFQESATSLTEQGIINYASDLYAIKSFDTVLAEGELPYPFHFVDRSAFDAHLLKLAEQAGAKSILGTAVTACDPEAGEVVLSNGDTLRGKHVIGADGANSTLRASHPRHDRKRFREGMAPAIEVALPKDAFPREVSFPELYVGFLDAGYGWVFPNKDRVIVGICGLRRNKENFSVLFEDYLAKLGVDRSLVGTLHGHPLPYGNYISDPVHKRLMLAGDAGGFVEPLFGEGIFFALCTGLFAGESILEAEAKRISPGPLYSRRLHREIVPELKASDRLRWALFLSMRYTGTAALGCFVRTGASPLAEMVHGMRSYSLLRRKEWDFLPQPSG</sequence>
<dbReference type="NCBIfam" id="TIGR02032">
    <property type="entry name" value="GG-red-SF"/>
    <property type="match status" value="1"/>
</dbReference>
<proteinExistence type="predicted"/>
<organism evidence="2 3">
    <name type="scientific">Pseudodesulfovibrio profundus</name>
    <dbReference type="NCBI Taxonomy" id="57320"/>
    <lineage>
        <taxon>Bacteria</taxon>
        <taxon>Pseudomonadati</taxon>
        <taxon>Thermodesulfobacteriota</taxon>
        <taxon>Desulfovibrionia</taxon>
        <taxon>Desulfovibrionales</taxon>
        <taxon>Desulfovibrionaceae</taxon>
    </lineage>
</organism>
<dbReference type="GO" id="GO:0016628">
    <property type="term" value="F:oxidoreductase activity, acting on the CH-CH group of donors, NAD or NADP as acceptor"/>
    <property type="evidence" value="ECO:0007669"/>
    <property type="project" value="InterPro"/>
</dbReference>
<dbReference type="InterPro" id="IPR036188">
    <property type="entry name" value="FAD/NAD-bd_sf"/>
</dbReference>
<dbReference type="EMBL" id="LT907975">
    <property type="protein sequence ID" value="SOB58662.1"/>
    <property type="molecule type" value="Genomic_DNA"/>
</dbReference>
<reference evidence="3" key="1">
    <citation type="submission" date="2017-09" db="EMBL/GenBank/DDBJ databases">
        <authorList>
            <person name="Regsiter A."/>
            <person name="William W."/>
        </authorList>
    </citation>
    <scope>NUCLEOTIDE SEQUENCE [LARGE SCALE GENOMIC DNA]</scope>
    <source>
        <strain evidence="3">500-1</strain>
    </source>
</reference>
<dbReference type="InterPro" id="IPR050407">
    <property type="entry name" value="Geranylgeranyl_reductase"/>
</dbReference>
<dbReference type="RefSeq" id="WP_097011681.1">
    <property type="nucleotide sequence ID" value="NZ_LT907975.1"/>
</dbReference>
<gene>
    <name evidence="2" type="ORF">DPRO_1762</name>
</gene>
<feature type="domain" description="FAD-binding" evidence="1">
    <location>
        <begin position="5"/>
        <end position="289"/>
    </location>
</feature>
<evidence type="ECO:0000313" key="3">
    <source>
        <dbReference type="Proteomes" id="UP000219215"/>
    </source>
</evidence>